<dbReference type="InterPro" id="IPR018060">
    <property type="entry name" value="HTH_AraC"/>
</dbReference>
<organism evidence="5 6">
    <name type="scientific">Mycolicibacterium canariasense</name>
    <name type="common">Mycobacterium canariasense</name>
    <dbReference type="NCBI Taxonomy" id="228230"/>
    <lineage>
        <taxon>Bacteria</taxon>
        <taxon>Bacillati</taxon>
        <taxon>Actinomycetota</taxon>
        <taxon>Actinomycetes</taxon>
        <taxon>Mycobacteriales</taxon>
        <taxon>Mycobacteriaceae</taxon>
        <taxon>Mycolicibacterium</taxon>
    </lineage>
</organism>
<reference evidence="6" key="2">
    <citation type="submission" date="2016-02" db="EMBL/GenBank/DDBJ databases">
        <title>Draft genome sequence of five rapidly growing Mycobacterium species.</title>
        <authorList>
            <person name="Katahira K."/>
            <person name="Gotou Y."/>
            <person name="Iida K."/>
            <person name="Ogura Y."/>
            <person name="Hayashi T."/>
        </authorList>
    </citation>
    <scope>NUCLEOTIDE SEQUENCE [LARGE SCALE GENOMIC DNA]</scope>
    <source>
        <strain evidence="6">JCM15298</strain>
    </source>
</reference>
<name>A0A100WKE8_MYCCR</name>
<gene>
    <name evidence="5" type="ORF">RMCC_6638</name>
</gene>
<dbReference type="GO" id="GO:0043565">
    <property type="term" value="F:sequence-specific DNA binding"/>
    <property type="evidence" value="ECO:0007669"/>
    <property type="project" value="InterPro"/>
</dbReference>
<dbReference type="Gene3D" id="1.10.10.60">
    <property type="entry name" value="Homeodomain-like"/>
    <property type="match status" value="1"/>
</dbReference>
<dbReference type="Pfam" id="PF12833">
    <property type="entry name" value="HTH_18"/>
    <property type="match status" value="1"/>
</dbReference>
<dbReference type="EMBL" id="BCSY01000137">
    <property type="protein sequence ID" value="GAS99673.1"/>
    <property type="molecule type" value="Genomic_DNA"/>
</dbReference>
<dbReference type="RefSeq" id="WP_062660320.1">
    <property type="nucleotide sequence ID" value="NZ_BCSY01000137.1"/>
</dbReference>
<dbReference type="InterPro" id="IPR034660">
    <property type="entry name" value="DinB/YfiT-like"/>
</dbReference>
<dbReference type="AlphaFoldDB" id="A0A100WKE8"/>
<dbReference type="PANTHER" id="PTHR11019:SF159">
    <property type="entry name" value="TRANSCRIPTIONAL REGULATOR-RELATED"/>
    <property type="match status" value="1"/>
</dbReference>
<dbReference type="Pfam" id="PF12867">
    <property type="entry name" value="DinB_2"/>
    <property type="match status" value="1"/>
</dbReference>
<dbReference type="Proteomes" id="UP000069443">
    <property type="component" value="Unassembled WGS sequence"/>
</dbReference>
<dbReference type="PANTHER" id="PTHR11019">
    <property type="entry name" value="HTH-TYPE TRANSCRIPTIONAL REGULATOR NIMR"/>
    <property type="match status" value="1"/>
</dbReference>
<comment type="caution">
    <text evidence="5">The sequence shown here is derived from an EMBL/GenBank/DDBJ whole genome shotgun (WGS) entry which is preliminary data.</text>
</comment>
<keyword evidence="2" id="KW-0238">DNA-binding</keyword>
<evidence type="ECO:0000256" key="3">
    <source>
        <dbReference type="ARBA" id="ARBA00023163"/>
    </source>
</evidence>
<evidence type="ECO:0000313" key="6">
    <source>
        <dbReference type="Proteomes" id="UP000069443"/>
    </source>
</evidence>
<keyword evidence="6" id="KW-1185">Reference proteome</keyword>
<dbReference type="SMART" id="SM00342">
    <property type="entry name" value="HTH_ARAC"/>
    <property type="match status" value="1"/>
</dbReference>
<dbReference type="InterPro" id="IPR009057">
    <property type="entry name" value="Homeodomain-like_sf"/>
</dbReference>
<evidence type="ECO:0000256" key="2">
    <source>
        <dbReference type="ARBA" id="ARBA00023125"/>
    </source>
</evidence>
<feature type="domain" description="HTH araC/xylS-type" evidence="4">
    <location>
        <begin position="20"/>
        <end position="118"/>
    </location>
</feature>
<dbReference type="SUPFAM" id="SSF46689">
    <property type="entry name" value="Homeodomain-like"/>
    <property type="match status" value="1"/>
</dbReference>
<proteinExistence type="predicted"/>
<dbReference type="OrthoDB" id="161473at2"/>
<reference evidence="6" key="1">
    <citation type="journal article" date="2016" name="Genome Announc.">
        <title>Draft Genome Sequences of Five Rapidly Growing Mycobacterium Species, M. thermoresistibile, M. fortuitum subsp. acetamidolyticum, M. canariasense, M. brisbanense, and M. novocastrense.</title>
        <authorList>
            <person name="Katahira K."/>
            <person name="Ogura Y."/>
            <person name="Gotoh Y."/>
            <person name="Hayashi T."/>
        </authorList>
    </citation>
    <scope>NUCLEOTIDE SEQUENCE [LARGE SCALE GENOMIC DNA]</scope>
    <source>
        <strain evidence="6">JCM15298</strain>
    </source>
</reference>
<dbReference type="Gene3D" id="1.20.120.450">
    <property type="entry name" value="dinb family like domain"/>
    <property type="match status" value="1"/>
</dbReference>
<dbReference type="PROSITE" id="PS01124">
    <property type="entry name" value="HTH_ARAC_FAMILY_2"/>
    <property type="match status" value="1"/>
</dbReference>
<dbReference type="PROSITE" id="PS00041">
    <property type="entry name" value="HTH_ARAC_FAMILY_1"/>
    <property type="match status" value="1"/>
</dbReference>
<evidence type="ECO:0000256" key="1">
    <source>
        <dbReference type="ARBA" id="ARBA00023015"/>
    </source>
</evidence>
<dbReference type="STRING" id="228230.RMCC_6638"/>
<accession>A0A100WKE8</accession>
<dbReference type="InterPro" id="IPR018062">
    <property type="entry name" value="HTH_AraC-typ_CS"/>
</dbReference>
<protein>
    <submittedName>
        <fullName evidence="5">AraC family transcriptional regulator</fullName>
    </submittedName>
</protein>
<keyword evidence="1" id="KW-0805">Transcription regulation</keyword>
<keyword evidence="3" id="KW-0804">Transcription</keyword>
<dbReference type="InterPro" id="IPR024775">
    <property type="entry name" value="DinB-like"/>
</dbReference>
<evidence type="ECO:0000313" key="5">
    <source>
        <dbReference type="EMBL" id="GAS99673.1"/>
    </source>
</evidence>
<sequence>MSPRRVGRPYSETVNAPGRDRLRELLDAVVDEANDGVAGMARASFVSEFHFSREISRLTGEPPATMRRRIMLERAAWRLQRGQGVAAVALDEGWSSPEVFSRAFRRAFGVPPSQAIEVGFRLPAPNGMHFHPPASLWLDAPADTQPPAVSALMVAHDIADTAYLIGQAGHLTEEQWTHELSPQQVVLPWDGEEPSVGAVLGAVVWAKQMWLASVEGADLPDRPALRSAEELAADHDDIATRWAEMVRDYTAQGRLADTVIDALCDPPESFQLYGIIAHVLTYAAHRRELVRAMLARIGVSVRSGDPLDWMRR</sequence>
<evidence type="ECO:0000259" key="4">
    <source>
        <dbReference type="PROSITE" id="PS01124"/>
    </source>
</evidence>
<dbReference type="GO" id="GO:0003700">
    <property type="term" value="F:DNA-binding transcription factor activity"/>
    <property type="evidence" value="ECO:0007669"/>
    <property type="project" value="InterPro"/>
</dbReference>